<dbReference type="RefSeq" id="WP_326703679.1">
    <property type="nucleotide sequence ID" value="NZ_CP109083.1"/>
</dbReference>
<sequence length="114" mass="12590">MLPTSETKLSSWDDLNCPPRRPPPGHPGRGPPPFPRRQADTALLADASEGFTPADIKQAARTVAQAVFERTLDTGTRAQPTTEDFLRTISRTRPTVTTEMALEFADHTNRYGRS</sequence>
<accession>A0ABZ1F1M7</accession>
<gene>
    <name evidence="2" type="ORF">OG849_24480</name>
</gene>
<protein>
    <submittedName>
        <fullName evidence="2">Uncharacterized protein</fullName>
    </submittedName>
</protein>
<evidence type="ECO:0000313" key="3">
    <source>
        <dbReference type="Proteomes" id="UP001356428"/>
    </source>
</evidence>
<keyword evidence="3" id="KW-1185">Reference proteome</keyword>
<organism evidence="2 3">
    <name type="scientific">Streptomyces cyaneofuscatus</name>
    <dbReference type="NCBI Taxonomy" id="66883"/>
    <lineage>
        <taxon>Bacteria</taxon>
        <taxon>Bacillati</taxon>
        <taxon>Actinomycetota</taxon>
        <taxon>Actinomycetes</taxon>
        <taxon>Kitasatosporales</taxon>
        <taxon>Streptomycetaceae</taxon>
        <taxon>Streptomyces</taxon>
    </lineage>
</organism>
<feature type="compositionally biased region" description="Polar residues" evidence="1">
    <location>
        <begin position="1"/>
        <end position="10"/>
    </location>
</feature>
<reference evidence="2 3" key="1">
    <citation type="submission" date="2022-10" db="EMBL/GenBank/DDBJ databases">
        <title>The complete genomes of actinobacterial strains from the NBC collection.</title>
        <authorList>
            <person name="Joergensen T.S."/>
            <person name="Alvarez Arevalo M."/>
            <person name="Sterndorff E.B."/>
            <person name="Faurdal D."/>
            <person name="Vuksanovic O."/>
            <person name="Mourched A.-S."/>
            <person name="Charusanti P."/>
            <person name="Shaw S."/>
            <person name="Blin K."/>
            <person name="Weber T."/>
        </authorList>
    </citation>
    <scope>NUCLEOTIDE SEQUENCE [LARGE SCALE GENOMIC DNA]</scope>
    <source>
        <strain evidence="2 3">NBC 01792</strain>
    </source>
</reference>
<dbReference type="Gene3D" id="1.10.8.60">
    <property type="match status" value="1"/>
</dbReference>
<feature type="region of interest" description="Disordered" evidence="1">
    <location>
        <begin position="1"/>
        <end position="39"/>
    </location>
</feature>
<proteinExistence type="predicted"/>
<dbReference type="Proteomes" id="UP001356428">
    <property type="component" value="Chromosome"/>
</dbReference>
<evidence type="ECO:0000313" key="2">
    <source>
        <dbReference type="EMBL" id="WSB10170.1"/>
    </source>
</evidence>
<feature type="compositionally biased region" description="Pro residues" evidence="1">
    <location>
        <begin position="19"/>
        <end position="35"/>
    </location>
</feature>
<evidence type="ECO:0000256" key="1">
    <source>
        <dbReference type="SAM" id="MobiDB-lite"/>
    </source>
</evidence>
<name>A0ABZ1F1M7_9ACTN</name>
<dbReference type="EMBL" id="CP109083">
    <property type="protein sequence ID" value="WSB10170.1"/>
    <property type="molecule type" value="Genomic_DNA"/>
</dbReference>